<dbReference type="EMBL" id="OCMT01000001">
    <property type="protein sequence ID" value="SOD13342.1"/>
    <property type="molecule type" value="Genomic_DNA"/>
</dbReference>
<evidence type="ECO:0000313" key="3">
    <source>
        <dbReference type="Proteomes" id="UP000219281"/>
    </source>
</evidence>
<proteinExistence type="predicted"/>
<organism evidence="2 3">
    <name type="scientific">Pedobacter xixiisoli</name>
    <dbReference type="NCBI Taxonomy" id="1476464"/>
    <lineage>
        <taxon>Bacteria</taxon>
        <taxon>Pseudomonadati</taxon>
        <taxon>Bacteroidota</taxon>
        <taxon>Sphingobacteriia</taxon>
        <taxon>Sphingobacteriales</taxon>
        <taxon>Sphingobacteriaceae</taxon>
        <taxon>Pedobacter</taxon>
    </lineage>
</organism>
<gene>
    <name evidence="2" type="ORF">SAMN06297358_1169</name>
</gene>
<dbReference type="RefSeq" id="WP_144371946.1">
    <property type="nucleotide sequence ID" value="NZ_OCMT01000001.1"/>
</dbReference>
<keyword evidence="1" id="KW-1133">Transmembrane helix</keyword>
<feature type="transmembrane region" description="Helical" evidence="1">
    <location>
        <begin position="52"/>
        <end position="73"/>
    </location>
</feature>
<name>A0A285ZUN4_9SPHI</name>
<reference evidence="3" key="1">
    <citation type="submission" date="2017-09" db="EMBL/GenBank/DDBJ databases">
        <authorList>
            <person name="Varghese N."/>
            <person name="Submissions S."/>
        </authorList>
    </citation>
    <scope>NUCLEOTIDE SEQUENCE [LARGE SCALE GENOMIC DNA]</scope>
    <source>
        <strain evidence="3">CGMCC 1.12803</strain>
    </source>
</reference>
<sequence>MKQHPLYIQILIRLAFLIVPLLGLYLLMVFTYDPHKLCDGDYHRHTMGPVGYVLMGGFICVIWFIAMIIEIIWRYFNSDKKVLSLLIFLLAIGFLAVMFFI</sequence>
<evidence type="ECO:0000256" key="1">
    <source>
        <dbReference type="SAM" id="Phobius"/>
    </source>
</evidence>
<keyword evidence="3" id="KW-1185">Reference proteome</keyword>
<evidence type="ECO:0000313" key="2">
    <source>
        <dbReference type="EMBL" id="SOD13342.1"/>
    </source>
</evidence>
<feature type="transmembrane region" description="Helical" evidence="1">
    <location>
        <begin position="12"/>
        <end position="32"/>
    </location>
</feature>
<dbReference type="Proteomes" id="UP000219281">
    <property type="component" value="Unassembled WGS sequence"/>
</dbReference>
<accession>A0A285ZUN4</accession>
<keyword evidence="1" id="KW-0472">Membrane</keyword>
<feature type="transmembrane region" description="Helical" evidence="1">
    <location>
        <begin position="82"/>
        <end position="100"/>
    </location>
</feature>
<keyword evidence="1" id="KW-0812">Transmembrane</keyword>
<protein>
    <submittedName>
        <fullName evidence="2">Uncharacterized protein</fullName>
    </submittedName>
</protein>
<dbReference type="AlphaFoldDB" id="A0A285ZUN4"/>